<dbReference type="PIRSF" id="PIRSF011312">
    <property type="entry name" value="Cell_cycle_HUS1"/>
    <property type="match status" value="1"/>
</dbReference>
<dbReference type="GO" id="GO:0030896">
    <property type="term" value="C:checkpoint clamp complex"/>
    <property type="evidence" value="ECO:0007669"/>
    <property type="project" value="InterPro"/>
</dbReference>
<dbReference type="PANTHER" id="PTHR12900:SF0">
    <property type="entry name" value="CHECKPOINT PROTEIN"/>
    <property type="match status" value="1"/>
</dbReference>
<dbReference type="InterPro" id="IPR007150">
    <property type="entry name" value="HUS1/Mec3"/>
</dbReference>
<protein>
    <recommendedName>
        <fullName evidence="4">Checkpoint protein</fullName>
    </recommendedName>
</protein>
<name>A0A6A6DXV7_9PEZI</name>
<keyword evidence="3" id="KW-0539">Nucleus</keyword>
<dbReference type="GO" id="GO:0005730">
    <property type="term" value="C:nucleolus"/>
    <property type="evidence" value="ECO:0007669"/>
    <property type="project" value="InterPro"/>
</dbReference>
<dbReference type="Gene3D" id="3.70.10.10">
    <property type="match status" value="1"/>
</dbReference>
<dbReference type="EMBL" id="ML994640">
    <property type="protein sequence ID" value="KAF2183873.1"/>
    <property type="molecule type" value="Genomic_DNA"/>
</dbReference>
<gene>
    <name evidence="5" type="ORF">K469DRAFT_581391</name>
</gene>
<evidence type="ECO:0000313" key="5">
    <source>
        <dbReference type="EMBL" id="KAF2183873.1"/>
    </source>
</evidence>
<dbReference type="GO" id="GO:0033314">
    <property type="term" value="P:mitotic DNA replication checkpoint signaling"/>
    <property type="evidence" value="ECO:0007669"/>
    <property type="project" value="TreeGrafter"/>
</dbReference>
<dbReference type="GO" id="GO:0035861">
    <property type="term" value="C:site of double-strand break"/>
    <property type="evidence" value="ECO:0007669"/>
    <property type="project" value="TreeGrafter"/>
</dbReference>
<dbReference type="GO" id="GO:0006289">
    <property type="term" value="P:nucleotide-excision repair"/>
    <property type="evidence" value="ECO:0007669"/>
    <property type="project" value="TreeGrafter"/>
</dbReference>
<dbReference type="AlphaFoldDB" id="A0A6A6DXV7"/>
<comment type="subcellular location">
    <subcellularLocation>
        <location evidence="1">Nucleus</location>
    </subcellularLocation>
</comment>
<dbReference type="Proteomes" id="UP000800200">
    <property type="component" value="Unassembled WGS sequence"/>
</dbReference>
<proteinExistence type="inferred from homology"/>
<dbReference type="OrthoDB" id="419537at2759"/>
<comment type="similarity">
    <text evidence="2 4">Belongs to the HUS1 family.</text>
</comment>
<dbReference type="GO" id="GO:0000723">
    <property type="term" value="P:telomere maintenance"/>
    <property type="evidence" value="ECO:0007669"/>
    <property type="project" value="TreeGrafter"/>
</dbReference>
<evidence type="ECO:0000256" key="2">
    <source>
        <dbReference type="ARBA" id="ARBA00005563"/>
    </source>
</evidence>
<evidence type="ECO:0000256" key="3">
    <source>
        <dbReference type="ARBA" id="ARBA00023242"/>
    </source>
</evidence>
<sequence length="352" mass="37898">MRFKASIQNITTFTKLTASLNSLGPLAWVKLSDDQVCFTIIPEQGTQVWAVLSIDTIFETYTVQSAANNVINLEVPLISLNRALKTALNATSAQIRLTKKDNMPVLALTIVTTSSSNSYAAFPTTGANNNEDAFETSTFDSAIGGGNHETIITQEVPVRVLSPDIVAGLHEPQCREPDVHIILPPLVQLKSISDRFTRLAVVGAKSGMGTTSSSRTRLEVAANMHGCLKMSIKTDAMSISSVWTDLNNPELDPSQVAGGEIGIAEHPSTRMKQLGSADGRSEEGWASVRIDGRDWGKVMSVGRLGGRVIACFCHEHALILYVYLPNDNGEDESVLTVCGSAVTSCPNWSHPE</sequence>
<evidence type="ECO:0000256" key="1">
    <source>
        <dbReference type="ARBA" id="ARBA00004123"/>
    </source>
</evidence>
<dbReference type="Pfam" id="PF04005">
    <property type="entry name" value="Hus1"/>
    <property type="match status" value="1"/>
</dbReference>
<dbReference type="GO" id="GO:0031573">
    <property type="term" value="P:mitotic intra-S DNA damage checkpoint signaling"/>
    <property type="evidence" value="ECO:0007669"/>
    <property type="project" value="TreeGrafter"/>
</dbReference>
<evidence type="ECO:0000256" key="4">
    <source>
        <dbReference type="PIRNR" id="PIRNR011312"/>
    </source>
</evidence>
<organism evidence="5 6">
    <name type="scientific">Zopfia rhizophila CBS 207.26</name>
    <dbReference type="NCBI Taxonomy" id="1314779"/>
    <lineage>
        <taxon>Eukaryota</taxon>
        <taxon>Fungi</taxon>
        <taxon>Dikarya</taxon>
        <taxon>Ascomycota</taxon>
        <taxon>Pezizomycotina</taxon>
        <taxon>Dothideomycetes</taxon>
        <taxon>Dothideomycetes incertae sedis</taxon>
        <taxon>Zopfiaceae</taxon>
        <taxon>Zopfia</taxon>
    </lineage>
</organism>
<reference evidence="5" key="1">
    <citation type="journal article" date="2020" name="Stud. Mycol.">
        <title>101 Dothideomycetes genomes: a test case for predicting lifestyles and emergence of pathogens.</title>
        <authorList>
            <person name="Haridas S."/>
            <person name="Albert R."/>
            <person name="Binder M."/>
            <person name="Bloem J."/>
            <person name="Labutti K."/>
            <person name="Salamov A."/>
            <person name="Andreopoulos B."/>
            <person name="Baker S."/>
            <person name="Barry K."/>
            <person name="Bills G."/>
            <person name="Bluhm B."/>
            <person name="Cannon C."/>
            <person name="Castanera R."/>
            <person name="Culley D."/>
            <person name="Daum C."/>
            <person name="Ezra D."/>
            <person name="Gonzalez J."/>
            <person name="Henrissat B."/>
            <person name="Kuo A."/>
            <person name="Liang C."/>
            <person name="Lipzen A."/>
            <person name="Lutzoni F."/>
            <person name="Magnuson J."/>
            <person name="Mondo S."/>
            <person name="Nolan M."/>
            <person name="Ohm R."/>
            <person name="Pangilinan J."/>
            <person name="Park H.-J."/>
            <person name="Ramirez L."/>
            <person name="Alfaro M."/>
            <person name="Sun H."/>
            <person name="Tritt A."/>
            <person name="Yoshinaga Y."/>
            <person name="Zwiers L.-H."/>
            <person name="Turgeon B."/>
            <person name="Goodwin S."/>
            <person name="Spatafora J."/>
            <person name="Crous P."/>
            <person name="Grigoriev I."/>
        </authorList>
    </citation>
    <scope>NUCLEOTIDE SEQUENCE</scope>
    <source>
        <strain evidence="5">CBS 207.26</strain>
    </source>
</reference>
<keyword evidence="6" id="KW-1185">Reference proteome</keyword>
<dbReference type="GO" id="GO:0000724">
    <property type="term" value="P:double-strand break repair via homologous recombination"/>
    <property type="evidence" value="ECO:0007669"/>
    <property type="project" value="TreeGrafter"/>
</dbReference>
<evidence type="ECO:0000313" key="6">
    <source>
        <dbReference type="Proteomes" id="UP000800200"/>
    </source>
</evidence>
<dbReference type="GO" id="GO:0044778">
    <property type="term" value="P:meiotic DNA integrity checkpoint signaling"/>
    <property type="evidence" value="ECO:0007669"/>
    <property type="project" value="TreeGrafter"/>
</dbReference>
<accession>A0A6A6DXV7</accession>
<dbReference type="PANTHER" id="PTHR12900">
    <property type="entry name" value="MITOTIC AND DNA DAMAGE CHECKPOINT PROTEIN HUS1"/>
    <property type="match status" value="1"/>
</dbReference>
<dbReference type="InterPro" id="IPR016580">
    <property type="entry name" value="HUS1"/>
</dbReference>